<dbReference type="Pfam" id="PF06271">
    <property type="entry name" value="RDD"/>
    <property type="match status" value="1"/>
</dbReference>
<evidence type="ECO:0000256" key="2">
    <source>
        <dbReference type="ARBA" id="ARBA00022475"/>
    </source>
</evidence>
<dbReference type="GO" id="GO:0005886">
    <property type="term" value="C:plasma membrane"/>
    <property type="evidence" value="ECO:0007669"/>
    <property type="project" value="UniProtKB-SubCell"/>
</dbReference>
<dbReference type="PANTHER" id="PTHR36115">
    <property type="entry name" value="PROLINE-RICH ANTIGEN HOMOLOG-RELATED"/>
    <property type="match status" value="1"/>
</dbReference>
<dbReference type="STRING" id="550540.Fbal_0548"/>
<dbReference type="InterPro" id="IPR051791">
    <property type="entry name" value="Pra-immunoreactive"/>
</dbReference>
<evidence type="ECO:0000313" key="8">
    <source>
        <dbReference type="EMBL" id="ADN74762.1"/>
    </source>
</evidence>
<keyword evidence="5 6" id="KW-0472">Membrane</keyword>
<feature type="domain" description="RDD" evidence="7">
    <location>
        <begin position="10"/>
        <end position="147"/>
    </location>
</feature>
<evidence type="ECO:0000259" key="7">
    <source>
        <dbReference type="Pfam" id="PF06271"/>
    </source>
</evidence>
<dbReference type="KEGG" id="fbl:Fbal_0548"/>
<sequence>MSSLANAPRASLGRRLAAWVYDFMVALAVYMLAGAVLFALFTVLVSVGVVDKGGMTHTVDVLQSSPVWLTLNEVGKLLAVTWLFVWSWKKKGQTLGMRAWRLRVQRTDGSELDARQAWLRAVVSFGGLAMFTLLWDDEGAAMNDRISGSEVVMLTVEQNRSLMERD</sequence>
<feature type="transmembrane region" description="Helical" evidence="6">
    <location>
        <begin position="20"/>
        <end position="47"/>
    </location>
</feature>
<dbReference type="eggNOG" id="COG1714">
    <property type="taxonomic scope" value="Bacteria"/>
</dbReference>
<dbReference type="EMBL" id="CP002209">
    <property type="protein sequence ID" value="ADN74762.1"/>
    <property type="molecule type" value="Genomic_DNA"/>
</dbReference>
<dbReference type="OrthoDB" id="9793824at2"/>
<evidence type="ECO:0000256" key="1">
    <source>
        <dbReference type="ARBA" id="ARBA00004651"/>
    </source>
</evidence>
<keyword evidence="4 6" id="KW-1133">Transmembrane helix</keyword>
<dbReference type="RefSeq" id="WP_013344068.1">
    <property type="nucleotide sequence ID" value="NC_014541.1"/>
</dbReference>
<comment type="subcellular location">
    <subcellularLocation>
        <location evidence="1">Cell membrane</location>
        <topology evidence="1">Multi-pass membrane protein</topology>
    </subcellularLocation>
</comment>
<evidence type="ECO:0000256" key="6">
    <source>
        <dbReference type="SAM" id="Phobius"/>
    </source>
</evidence>
<dbReference type="PANTHER" id="PTHR36115:SF10">
    <property type="entry name" value="RDD DOMAIN-CONTAINING PROTEIN"/>
    <property type="match status" value="1"/>
</dbReference>
<dbReference type="GeneID" id="67180792"/>
<dbReference type="InterPro" id="IPR010432">
    <property type="entry name" value="RDD"/>
</dbReference>
<proteinExistence type="predicted"/>
<evidence type="ECO:0000256" key="3">
    <source>
        <dbReference type="ARBA" id="ARBA00022692"/>
    </source>
</evidence>
<feature type="transmembrane region" description="Helical" evidence="6">
    <location>
        <begin position="67"/>
        <end position="88"/>
    </location>
</feature>
<gene>
    <name evidence="8" type="ordered locus">Fbal_0548</name>
</gene>
<dbReference type="Proteomes" id="UP000006683">
    <property type="component" value="Chromosome"/>
</dbReference>
<keyword evidence="3 6" id="KW-0812">Transmembrane</keyword>
<evidence type="ECO:0000256" key="4">
    <source>
        <dbReference type="ARBA" id="ARBA00022989"/>
    </source>
</evidence>
<accession>E1SPU8</accession>
<dbReference type="AlphaFoldDB" id="E1SPU8"/>
<protein>
    <submittedName>
        <fullName evidence="8">RDD domain containing protein</fullName>
    </submittedName>
</protein>
<evidence type="ECO:0000313" key="9">
    <source>
        <dbReference type="Proteomes" id="UP000006683"/>
    </source>
</evidence>
<keyword evidence="2" id="KW-1003">Cell membrane</keyword>
<keyword evidence="9" id="KW-1185">Reference proteome</keyword>
<name>E1SPU8_FERBD</name>
<organism evidence="8 9">
    <name type="scientific">Ferrimonas balearica (strain DSM 9799 / CCM 4581 / KCTC 23876 / PAT)</name>
    <dbReference type="NCBI Taxonomy" id="550540"/>
    <lineage>
        <taxon>Bacteria</taxon>
        <taxon>Pseudomonadati</taxon>
        <taxon>Pseudomonadota</taxon>
        <taxon>Gammaproteobacteria</taxon>
        <taxon>Alteromonadales</taxon>
        <taxon>Ferrimonadaceae</taxon>
        <taxon>Ferrimonas</taxon>
    </lineage>
</organism>
<reference evidence="8 9" key="1">
    <citation type="journal article" date="2010" name="Stand. Genomic Sci.">
        <title>Complete genome sequence of Ferrimonas balearica type strain (PAT).</title>
        <authorList>
            <person name="Nolan M."/>
            <person name="Sikorski J."/>
            <person name="Davenport K."/>
            <person name="Lucas S."/>
            <person name="Glavina Del Rio T."/>
            <person name="Tice H."/>
            <person name="Cheng J."/>
            <person name="Goodwin L."/>
            <person name="Pitluck S."/>
            <person name="Liolios K."/>
            <person name="Ivanova N."/>
            <person name="Mavromatis K."/>
            <person name="Ovchinnikova G."/>
            <person name="Pati A."/>
            <person name="Chen A."/>
            <person name="Palaniappan K."/>
            <person name="Land M."/>
            <person name="Hauser L."/>
            <person name="Chang Y."/>
            <person name="Jeffries C."/>
            <person name="Tapia R."/>
            <person name="Brettin T."/>
            <person name="Detter J."/>
            <person name="Han C."/>
            <person name="Yasawong M."/>
            <person name="Rohde M."/>
            <person name="Tindall B."/>
            <person name="Goker M."/>
            <person name="Woyke T."/>
            <person name="Bristow J."/>
            <person name="Eisen J."/>
            <person name="Markowitz V."/>
            <person name="Hugenholtz P."/>
            <person name="Kyrpides N."/>
            <person name="Klenk H."/>
            <person name="Lapidus A."/>
        </authorList>
    </citation>
    <scope>NUCLEOTIDE SEQUENCE [LARGE SCALE GENOMIC DNA]</scope>
    <source>
        <strain evidence="9">DSM 9799 / CCM 4581 / KCTC 23876 / PAT</strain>
    </source>
</reference>
<dbReference type="HOGENOM" id="CLU_053152_4_1_6"/>
<evidence type="ECO:0000256" key="5">
    <source>
        <dbReference type="ARBA" id="ARBA00023136"/>
    </source>
</evidence>